<keyword evidence="2" id="KW-0418">Kinase</keyword>
<organism evidence="2 3">
    <name type="scientific">Clostridium acetireducens DSM 10703</name>
    <dbReference type="NCBI Taxonomy" id="1121290"/>
    <lineage>
        <taxon>Bacteria</taxon>
        <taxon>Bacillati</taxon>
        <taxon>Bacillota</taxon>
        <taxon>Clostridia</taxon>
        <taxon>Eubacteriales</taxon>
        <taxon>Clostridiaceae</taxon>
        <taxon>Clostridium</taxon>
    </lineage>
</organism>
<evidence type="ECO:0000313" key="3">
    <source>
        <dbReference type="Proteomes" id="UP000175744"/>
    </source>
</evidence>
<dbReference type="Pfam" id="PF13188">
    <property type="entry name" value="PAS_8"/>
    <property type="match status" value="2"/>
</dbReference>
<dbReference type="PATRIC" id="fig|1121290.3.peg.1036"/>
<dbReference type="Gene3D" id="3.30.450.20">
    <property type="entry name" value="PAS domain"/>
    <property type="match status" value="1"/>
</dbReference>
<evidence type="ECO:0000259" key="1">
    <source>
        <dbReference type="Pfam" id="PF13188"/>
    </source>
</evidence>
<dbReference type="STRING" id="1121290.CLAOCE_10350"/>
<sequence>MDYSNDFINNETFITKKAIDALPYMVCITNKQGKILYLNKQGNSILKKESIEKVKNAYEFLEEYNVYLEDKKLDKYTFPLYRTLKNGEQIENLILYFKKTNPWQEDKYLSMSTSPLIENQDIIGAIITFYDITKEFTSKLKFKKEREEFLNFSAELKTKCQIIEILRKKEKEHLMHLKDVINNISEGILVFDNKHKLNLCNKSIQKIFHLKAIDFVNSEKFVSKYYLFDEKGKKDSVEKIYKEYVKKMFI</sequence>
<feature type="domain" description="PAS" evidence="1">
    <location>
        <begin position="16"/>
        <end position="65"/>
    </location>
</feature>
<comment type="caution">
    <text evidence="2">The sequence shown here is derived from an EMBL/GenBank/DDBJ whole genome shotgun (WGS) entry which is preliminary data.</text>
</comment>
<gene>
    <name evidence="2" type="ORF">CLOACE_10350</name>
</gene>
<dbReference type="InterPro" id="IPR035965">
    <property type="entry name" value="PAS-like_dom_sf"/>
</dbReference>
<name>A0A1E8EZT6_9CLOT</name>
<dbReference type="Proteomes" id="UP000175744">
    <property type="component" value="Unassembled WGS sequence"/>
</dbReference>
<evidence type="ECO:0000313" key="2">
    <source>
        <dbReference type="EMBL" id="OFI06535.1"/>
    </source>
</evidence>
<dbReference type="GO" id="GO:0016301">
    <property type="term" value="F:kinase activity"/>
    <property type="evidence" value="ECO:0007669"/>
    <property type="project" value="UniProtKB-KW"/>
</dbReference>
<accession>A0A1E8EZT6</accession>
<dbReference type="InterPro" id="IPR000014">
    <property type="entry name" value="PAS"/>
</dbReference>
<keyword evidence="2" id="KW-0808">Transferase</keyword>
<feature type="domain" description="PAS" evidence="1">
    <location>
        <begin position="177"/>
        <end position="212"/>
    </location>
</feature>
<dbReference type="EMBL" id="LZFO01000011">
    <property type="protein sequence ID" value="OFI06535.1"/>
    <property type="molecule type" value="Genomic_DNA"/>
</dbReference>
<reference evidence="2 3" key="1">
    <citation type="submission" date="2016-06" db="EMBL/GenBank/DDBJ databases">
        <title>Genome sequence of Clostridium acetireducens DSM 10703.</title>
        <authorList>
            <person name="Poehlein A."/>
            <person name="Fluechter S."/>
            <person name="Duerre P."/>
            <person name="Daniel R."/>
        </authorList>
    </citation>
    <scope>NUCLEOTIDE SEQUENCE [LARGE SCALE GENOMIC DNA]</scope>
    <source>
        <strain evidence="2 3">DSM 10703</strain>
    </source>
</reference>
<protein>
    <submittedName>
        <fullName evidence="2">Sensory histidine kinase AtoS</fullName>
    </submittedName>
</protein>
<dbReference type="OrthoDB" id="9803970at2"/>
<dbReference type="RefSeq" id="WP_084027551.1">
    <property type="nucleotide sequence ID" value="NZ_LZFO01000011.1"/>
</dbReference>
<keyword evidence="3" id="KW-1185">Reference proteome</keyword>
<dbReference type="SUPFAM" id="SSF55785">
    <property type="entry name" value="PYP-like sensor domain (PAS domain)"/>
    <property type="match status" value="1"/>
</dbReference>
<dbReference type="AlphaFoldDB" id="A0A1E8EZT6"/>
<proteinExistence type="predicted"/>